<dbReference type="EMBL" id="NMUH01002543">
    <property type="protein sequence ID" value="MQM00630.1"/>
    <property type="molecule type" value="Genomic_DNA"/>
</dbReference>
<proteinExistence type="predicted"/>
<evidence type="ECO:0000256" key="1">
    <source>
        <dbReference type="SAM" id="MobiDB-lite"/>
    </source>
</evidence>
<gene>
    <name evidence="2" type="ORF">Taro_033372</name>
</gene>
<dbReference type="AlphaFoldDB" id="A0A843WCA8"/>
<name>A0A843WCA8_COLES</name>
<organism evidence="2 3">
    <name type="scientific">Colocasia esculenta</name>
    <name type="common">Wild taro</name>
    <name type="synonym">Arum esculentum</name>
    <dbReference type="NCBI Taxonomy" id="4460"/>
    <lineage>
        <taxon>Eukaryota</taxon>
        <taxon>Viridiplantae</taxon>
        <taxon>Streptophyta</taxon>
        <taxon>Embryophyta</taxon>
        <taxon>Tracheophyta</taxon>
        <taxon>Spermatophyta</taxon>
        <taxon>Magnoliopsida</taxon>
        <taxon>Liliopsida</taxon>
        <taxon>Araceae</taxon>
        <taxon>Aroideae</taxon>
        <taxon>Colocasieae</taxon>
        <taxon>Colocasia</taxon>
    </lineage>
</organism>
<comment type="caution">
    <text evidence="2">The sequence shown here is derived from an EMBL/GenBank/DDBJ whole genome shotgun (WGS) entry which is preliminary data.</text>
</comment>
<evidence type="ECO:0000313" key="2">
    <source>
        <dbReference type="EMBL" id="MQM00630.1"/>
    </source>
</evidence>
<protein>
    <submittedName>
        <fullName evidence="2">Uncharacterized protein</fullName>
    </submittedName>
</protein>
<keyword evidence="3" id="KW-1185">Reference proteome</keyword>
<dbReference type="Proteomes" id="UP000652761">
    <property type="component" value="Unassembled WGS sequence"/>
</dbReference>
<sequence length="98" mass="10453">MGNPALGHMSTRQLRPWKHPRHTKSCRALLTRCDTIATGRATATSGSRRGNASRQPGLRVATTACRDGLSGCDTTLIATATCAVIRSHLNRATPPLMS</sequence>
<evidence type="ECO:0000313" key="3">
    <source>
        <dbReference type="Proteomes" id="UP000652761"/>
    </source>
</evidence>
<feature type="region of interest" description="Disordered" evidence="1">
    <location>
        <begin position="1"/>
        <end position="22"/>
    </location>
</feature>
<reference evidence="2" key="1">
    <citation type="submission" date="2017-07" db="EMBL/GenBank/DDBJ databases">
        <title>Taro Niue Genome Assembly and Annotation.</title>
        <authorList>
            <person name="Atibalentja N."/>
            <person name="Keating K."/>
            <person name="Fields C.J."/>
        </authorList>
    </citation>
    <scope>NUCLEOTIDE SEQUENCE</scope>
    <source>
        <strain evidence="2">Niue_2</strain>
        <tissue evidence="2">Leaf</tissue>
    </source>
</reference>
<accession>A0A843WCA8</accession>